<dbReference type="RefSeq" id="WP_342126045.1">
    <property type="nucleotide sequence ID" value="NZ_JBCAUS010000002.1"/>
</dbReference>
<protein>
    <submittedName>
        <fullName evidence="1">Uncharacterized protein</fullName>
    </submittedName>
</protein>
<comment type="caution">
    <text evidence="1">The sequence shown here is derived from an EMBL/GenBank/DDBJ whole genome shotgun (WGS) entry which is preliminary data.</text>
</comment>
<proteinExistence type="predicted"/>
<name>A0ABU9KRX7_9EURY</name>
<keyword evidence="2" id="KW-1185">Reference proteome</keyword>
<accession>A0ABU9KRX7</accession>
<sequence>MCRNESQPLIISSAYVGSMTDNNEEPEIVQQSKQLEEFKVDLNYNEEMGQIVIWMPVDGHDMRVVTTSEDGKLDCVFYRMFPSPEAAQEAYEDLAVAQDIRDMFTRSGIGKKCNL</sequence>
<dbReference type="Proteomes" id="UP001396646">
    <property type="component" value="Unassembled WGS sequence"/>
</dbReference>
<reference evidence="1 2" key="1">
    <citation type="submission" date="2024-04" db="EMBL/GenBank/DDBJ databases">
        <title>Methanococcoides sp. LMO-2.</title>
        <authorList>
            <person name="Liang L."/>
        </authorList>
    </citation>
    <scope>NUCLEOTIDE SEQUENCE [LARGE SCALE GENOMIC DNA]</scope>
    <source>
        <strain evidence="1 2">LMO-2</strain>
    </source>
</reference>
<dbReference type="EMBL" id="JBCAUS010000002">
    <property type="protein sequence ID" value="MEL4304315.1"/>
    <property type="molecule type" value="Genomic_DNA"/>
</dbReference>
<evidence type="ECO:0000313" key="2">
    <source>
        <dbReference type="Proteomes" id="UP001396646"/>
    </source>
</evidence>
<evidence type="ECO:0000313" key="1">
    <source>
        <dbReference type="EMBL" id="MEL4304315.1"/>
    </source>
</evidence>
<gene>
    <name evidence="1" type="ORF">WOA13_00490</name>
</gene>
<organism evidence="1 2">
    <name type="scientific">Methanococcoides cohabitans</name>
    <dbReference type="NCBI Taxonomy" id="3136559"/>
    <lineage>
        <taxon>Archaea</taxon>
        <taxon>Methanobacteriati</taxon>
        <taxon>Methanobacteriota</taxon>
        <taxon>Stenosarchaea group</taxon>
        <taxon>Methanomicrobia</taxon>
        <taxon>Methanosarcinales</taxon>
        <taxon>Methanosarcinaceae</taxon>
        <taxon>Methanococcoides</taxon>
    </lineage>
</organism>